<dbReference type="InterPro" id="IPR036322">
    <property type="entry name" value="WD40_repeat_dom_sf"/>
</dbReference>
<dbReference type="PROSITE" id="PS50082">
    <property type="entry name" value="WD_REPEATS_2"/>
    <property type="match status" value="1"/>
</dbReference>
<dbReference type="InterPro" id="IPR015943">
    <property type="entry name" value="WD40/YVTN_repeat-like_dom_sf"/>
</dbReference>
<sequence length="106" mass="11225">VATCSTPGRVYTLAWRNDSQRPRLATGSSDGSICIFDASLGVCMARFQGHFGAVLSLAWSAVPDETLCLASCGEDGTVRVWEARAAQCLAVHIGHAGSAPQRHEHV</sequence>
<feature type="non-terminal residue" evidence="4">
    <location>
        <position position="1"/>
    </location>
</feature>
<keyword evidence="2" id="KW-0677">Repeat</keyword>
<organism evidence="4 5">
    <name type="scientific">Symbiodinium pilosum</name>
    <name type="common">Dinoflagellate</name>
    <dbReference type="NCBI Taxonomy" id="2952"/>
    <lineage>
        <taxon>Eukaryota</taxon>
        <taxon>Sar</taxon>
        <taxon>Alveolata</taxon>
        <taxon>Dinophyceae</taxon>
        <taxon>Suessiales</taxon>
        <taxon>Symbiodiniaceae</taxon>
        <taxon>Symbiodinium</taxon>
    </lineage>
</organism>
<dbReference type="AlphaFoldDB" id="A0A812JS24"/>
<dbReference type="InterPro" id="IPR001680">
    <property type="entry name" value="WD40_rpt"/>
</dbReference>
<evidence type="ECO:0000313" key="4">
    <source>
        <dbReference type="EMBL" id="CAE7212190.1"/>
    </source>
</evidence>
<keyword evidence="5" id="KW-1185">Reference proteome</keyword>
<evidence type="ECO:0000313" key="5">
    <source>
        <dbReference type="Proteomes" id="UP000649617"/>
    </source>
</evidence>
<evidence type="ECO:0000256" key="2">
    <source>
        <dbReference type="ARBA" id="ARBA00022737"/>
    </source>
</evidence>
<evidence type="ECO:0000256" key="3">
    <source>
        <dbReference type="PROSITE-ProRule" id="PRU00221"/>
    </source>
</evidence>
<dbReference type="Proteomes" id="UP000649617">
    <property type="component" value="Unassembled WGS sequence"/>
</dbReference>
<name>A0A812JS24_SYMPI</name>
<dbReference type="EMBL" id="CAJNIZ010002576">
    <property type="protein sequence ID" value="CAE7212190.1"/>
    <property type="molecule type" value="Genomic_DNA"/>
</dbReference>
<accession>A0A812JS24</accession>
<dbReference type="PANTHER" id="PTHR19848">
    <property type="entry name" value="WD40 REPEAT PROTEIN"/>
    <property type="match status" value="1"/>
</dbReference>
<dbReference type="Pfam" id="PF00400">
    <property type="entry name" value="WD40"/>
    <property type="match status" value="2"/>
</dbReference>
<dbReference type="PROSITE" id="PS50294">
    <property type="entry name" value="WD_REPEATS_REGION"/>
    <property type="match status" value="1"/>
</dbReference>
<comment type="caution">
    <text evidence="4">The sequence shown here is derived from an EMBL/GenBank/DDBJ whole genome shotgun (WGS) entry which is preliminary data.</text>
</comment>
<dbReference type="SUPFAM" id="SSF50978">
    <property type="entry name" value="WD40 repeat-like"/>
    <property type="match status" value="1"/>
</dbReference>
<keyword evidence="1 3" id="KW-0853">WD repeat</keyword>
<protein>
    <submittedName>
        <fullName evidence="4">HET-E1 protein</fullName>
    </submittedName>
</protein>
<dbReference type="PANTHER" id="PTHR19848:SF8">
    <property type="entry name" value="F-BOX AND WD REPEAT DOMAIN CONTAINING 7"/>
    <property type="match status" value="1"/>
</dbReference>
<reference evidence="4" key="1">
    <citation type="submission" date="2021-02" db="EMBL/GenBank/DDBJ databases">
        <authorList>
            <person name="Dougan E. K."/>
            <person name="Rhodes N."/>
            <person name="Thang M."/>
            <person name="Chan C."/>
        </authorList>
    </citation>
    <scope>NUCLEOTIDE SEQUENCE</scope>
</reference>
<dbReference type="SMART" id="SM00320">
    <property type="entry name" value="WD40"/>
    <property type="match status" value="2"/>
</dbReference>
<dbReference type="OrthoDB" id="10261640at2759"/>
<evidence type="ECO:0000256" key="1">
    <source>
        <dbReference type="ARBA" id="ARBA00022574"/>
    </source>
</evidence>
<proteinExistence type="predicted"/>
<dbReference type="Gene3D" id="2.130.10.10">
    <property type="entry name" value="YVTN repeat-like/Quinoprotein amine dehydrogenase"/>
    <property type="match status" value="1"/>
</dbReference>
<feature type="repeat" description="WD" evidence="3">
    <location>
        <begin position="47"/>
        <end position="91"/>
    </location>
</feature>
<gene>
    <name evidence="4" type="primary">HET-E1</name>
    <name evidence="4" type="ORF">SPIL2461_LOCUS2372</name>
</gene>